<feature type="domain" description="Protein kinase" evidence="15">
    <location>
        <begin position="421"/>
        <end position="712"/>
    </location>
</feature>
<evidence type="ECO:0000256" key="11">
    <source>
        <dbReference type="ARBA" id="ARBA00023136"/>
    </source>
</evidence>
<keyword evidence="17" id="KW-1185">Reference proteome</keyword>
<keyword evidence="10 14" id="KW-1133">Transmembrane helix</keyword>
<evidence type="ECO:0000256" key="8">
    <source>
        <dbReference type="ARBA" id="ARBA00022741"/>
    </source>
</evidence>
<evidence type="ECO:0000259" key="15">
    <source>
        <dbReference type="PROSITE" id="PS50011"/>
    </source>
</evidence>
<organism evidence="16 17">
    <name type="scientific">Dendrobium nobile</name>
    <name type="common">Orchid</name>
    <dbReference type="NCBI Taxonomy" id="94219"/>
    <lineage>
        <taxon>Eukaryota</taxon>
        <taxon>Viridiplantae</taxon>
        <taxon>Streptophyta</taxon>
        <taxon>Embryophyta</taxon>
        <taxon>Tracheophyta</taxon>
        <taxon>Spermatophyta</taxon>
        <taxon>Magnoliopsida</taxon>
        <taxon>Liliopsida</taxon>
        <taxon>Asparagales</taxon>
        <taxon>Orchidaceae</taxon>
        <taxon>Epidendroideae</taxon>
        <taxon>Malaxideae</taxon>
        <taxon>Dendrobiinae</taxon>
        <taxon>Dendrobium</taxon>
    </lineage>
</organism>
<dbReference type="Pfam" id="PF00069">
    <property type="entry name" value="Pkinase"/>
    <property type="match status" value="1"/>
</dbReference>
<evidence type="ECO:0000256" key="6">
    <source>
        <dbReference type="ARBA" id="ARBA00022729"/>
    </source>
</evidence>
<keyword evidence="11 14" id="KW-0472">Membrane</keyword>
<dbReference type="InterPro" id="IPR011009">
    <property type="entry name" value="Kinase-like_dom_sf"/>
</dbReference>
<keyword evidence="13" id="KW-0325">Glycoprotein</keyword>
<protein>
    <recommendedName>
        <fullName evidence="15">Protein kinase domain-containing protein</fullName>
    </recommendedName>
</protein>
<evidence type="ECO:0000256" key="5">
    <source>
        <dbReference type="ARBA" id="ARBA00022692"/>
    </source>
</evidence>
<keyword evidence="3" id="KW-0597">Phosphoprotein</keyword>
<dbReference type="PROSITE" id="PS00108">
    <property type="entry name" value="PROTEIN_KINASE_ST"/>
    <property type="match status" value="1"/>
</dbReference>
<dbReference type="SMR" id="A0A8T3B1H4"/>
<dbReference type="Proteomes" id="UP000829196">
    <property type="component" value="Unassembled WGS sequence"/>
</dbReference>
<feature type="transmembrane region" description="Helical" evidence="14">
    <location>
        <begin position="337"/>
        <end position="360"/>
    </location>
</feature>
<keyword evidence="4" id="KW-0433">Leucine-rich repeat</keyword>
<dbReference type="InterPro" id="IPR013210">
    <property type="entry name" value="LRR_N_plant-typ"/>
</dbReference>
<evidence type="ECO:0000256" key="3">
    <source>
        <dbReference type="ARBA" id="ARBA00022553"/>
    </source>
</evidence>
<evidence type="ECO:0000313" key="16">
    <source>
        <dbReference type="EMBL" id="KAI0502190.1"/>
    </source>
</evidence>
<dbReference type="Gene3D" id="1.10.510.10">
    <property type="entry name" value="Transferase(Phosphotransferase) domain 1"/>
    <property type="match status" value="1"/>
</dbReference>
<name>A0A8T3B1H4_DENNO</name>
<dbReference type="CDD" id="cd14066">
    <property type="entry name" value="STKc_IRAK"/>
    <property type="match status" value="1"/>
</dbReference>
<accession>A0A8T3B1H4</accession>
<proteinExistence type="inferred from homology"/>
<dbReference type="InterPro" id="IPR008271">
    <property type="entry name" value="Ser/Thr_kinase_AS"/>
</dbReference>
<evidence type="ECO:0000256" key="9">
    <source>
        <dbReference type="ARBA" id="ARBA00022840"/>
    </source>
</evidence>
<evidence type="ECO:0000256" key="1">
    <source>
        <dbReference type="ARBA" id="ARBA00004479"/>
    </source>
</evidence>
<keyword evidence="12" id="KW-0675">Receptor</keyword>
<dbReference type="Pfam" id="PF08263">
    <property type="entry name" value="LRRNT_2"/>
    <property type="match status" value="1"/>
</dbReference>
<evidence type="ECO:0000256" key="10">
    <source>
        <dbReference type="ARBA" id="ARBA00022989"/>
    </source>
</evidence>
<comment type="similarity">
    <text evidence="2">Belongs to the protein kinase superfamily. Ser/Thr protein kinase family.</text>
</comment>
<evidence type="ECO:0000256" key="2">
    <source>
        <dbReference type="ARBA" id="ARBA00008684"/>
    </source>
</evidence>
<dbReference type="OrthoDB" id="4062651at2759"/>
<evidence type="ECO:0000256" key="7">
    <source>
        <dbReference type="ARBA" id="ARBA00022737"/>
    </source>
</evidence>
<dbReference type="SUPFAM" id="SSF56112">
    <property type="entry name" value="Protein kinase-like (PK-like)"/>
    <property type="match status" value="1"/>
</dbReference>
<dbReference type="EMBL" id="JAGYWB010000012">
    <property type="protein sequence ID" value="KAI0502190.1"/>
    <property type="molecule type" value="Genomic_DNA"/>
</dbReference>
<dbReference type="InterPro" id="IPR001611">
    <property type="entry name" value="Leu-rich_rpt"/>
</dbReference>
<dbReference type="Pfam" id="PF00560">
    <property type="entry name" value="LRR_1"/>
    <property type="match status" value="5"/>
</dbReference>
<evidence type="ECO:0000256" key="14">
    <source>
        <dbReference type="SAM" id="Phobius"/>
    </source>
</evidence>
<comment type="subcellular location">
    <subcellularLocation>
        <location evidence="1">Membrane</location>
        <topology evidence="1">Single-pass type I membrane protein</topology>
    </subcellularLocation>
</comment>
<evidence type="ECO:0000256" key="4">
    <source>
        <dbReference type="ARBA" id="ARBA00022614"/>
    </source>
</evidence>
<dbReference type="PANTHER" id="PTHR48007:SF83">
    <property type="entry name" value="PROTEIN KINASE DOMAIN-CONTAINING PROTEIN"/>
    <property type="match status" value="1"/>
</dbReference>
<evidence type="ECO:0000256" key="13">
    <source>
        <dbReference type="ARBA" id="ARBA00023180"/>
    </source>
</evidence>
<dbReference type="FunFam" id="3.80.10.10:FF:000722">
    <property type="entry name" value="Leucine-rich repeat receptor-like protein kinase"/>
    <property type="match status" value="1"/>
</dbReference>
<evidence type="ECO:0000256" key="12">
    <source>
        <dbReference type="ARBA" id="ARBA00023170"/>
    </source>
</evidence>
<keyword evidence="5 14" id="KW-0812">Transmembrane</keyword>
<dbReference type="PANTHER" id="PTHR48007">
    <property type="entry name" value="LEUCINE-RICH REPEAT RECEPTOR-LIKE PROTEIN KINASE PXC1"/>
    <property type="match status" value="1"/>
</dbReference>
<gene>
    <name evidence="16" type="ORF">KFK09_017137</name>
</gene>
<dbReference type="FunFam" id="3.30.200.20:FF:000467">
    <property type="entry name" value="Leucine-rich repeat receptor-like protein kinase"/>
    <property type="match status" value="1"/>
</dbReference>
<dbReference type="InterPro" id="IPR000719">
    <property type="entry name" value="Prot_kinase_dom"/>
</dbReference>
<keyword evidence="7" id="KW-0677">Repeat</keyword>
<dbReference type="InterPro" id="IPR046959">
    <property type="entry name" value="PRK1-6/SRF4-like"/>
</dbReference>
<dbReference type="SUPFAM" id="SSF52058">
    <property type="entry name" value="L domain-like"/>
    <property type="match status" value="1"/>
</dbReference>
<sequence length="716" mass="78863">MTISHAHSLSKVLTVCISTSTLFLPMRITSTAASIWLLIFLLNYTCEVLSLNEEGSALLSFKQSIKEDPESSFANWNSSDGDPCSWNGIICREGKVISISFPKSGLAGTLSSSIGSLHYLRHINLRNNRLFGSLPSELFRAQELQSFVLYGNLLSGSLPPEIGNISYLQILDLSQNLLSGSIPASLLHCQRLKFLVLSHNNFTGALPDGFGISFPALEKLDLSFNVLSGSIPRDIGNLSNLQGILDLSHNFFSGLIPESLGNLSERVYIDLAYNNLSGPVPKNGALVNRGPTAFIGNPGLCGPPLKIPCLSFSPPPALARNSTANNVGYSRKLKGSAITAIVLSDVAALALIALVFYFCYRRAISSKKKEEERYFGKGSKSSKELLCFRKNEIEKFSENAEQLDLIPLDQQVYFDLDELLKASAFVLGKSDLGIVYKVVLEDGLTLAVRRLGEGGSQRFKEFQREVEAIGRIRHPNIVTLRAYYWSFEEKLLIYDYIPGGNLSTAIHGDFSPLPWDARIKIMNGIARGLAFLHDFSPKKYVHGDIKPNNILLGLDMEPYISDFGVGHLANIASGSPATHLNKIIAEKSQNSDSSVSPIINITPSYQAPEAQKGMKPSQKWDVFSYGVILLELISGRSPVVLLETLQMDLVKWVQCCIEERKPLLDVLDPFLAQEPEKEDEIISVLKIALACVQYTSEKRPSMRNIAESLQRLSILS</sequence>
<evidence type="ECO:0000313" key="17">
    <source>
        <dbReference type="Proteomes" id="UP000829196"/>
    </source>
</evidence>
<dbReference type="AlphaFoldDB" id="A0A8T3B1H4"/>
<dbReference type="PROSITE" id="PS50011">
    <property type="entry name" value="PROTEIN_KINASE_DOM"/>
    <property type="match status" value="1"/>
</dbReference>
<keyword evidence="8" id="KW-0547">Nucleotide-binding</keyword>
<dbReference type="SMART" id="SM00220">
    <property type="entry name" value="S_TKc"/>
    <property type="match status" value="1"/>
</dbReference>
<comment type="caution">
    <text evidence="16">The sequence shown here is derived from an EMBL/GenBank/DDBJ whole genome shotgun (WGS) entry which is preliminary data.</text>
</comment>
<dbReference type="FunFam" id="3.80.10.10:FF:000101">
    <property type="entry name" value="LRR receptor-like serine/threonine-protein kinase ERECTA"/>
    <property type="match status" value="1"/>
</dbReference>
<dbReference type="InterPro" id="IPR032675">
    <property type="entry name" value="LRR_dom_sf"/>
</dbReference>
<keyword evidence="6" id="KW-0732">Signal</keyword>
<reference evidence="16" key="1">
    <citation type="journal article" date="2022" name="Front. Genet.">
        <title>Chromosome-Scale Assembly of the Dendrobium nobile Genome Provides Insights Into the Molecular Mechanism of the Biosynthesis of the Medicinal Active Ingredient of Dendrobium.</title>
        <authorList>
            <person name="Xu Q."/>
            <person name="Niu S.-C."/>
            <person name="Li K.-L."/>
            <person name="Zheng P.-J."/>
            <person name="Zhang X.-J."/>
            <person name="Jia Y."/>
            <person name="Liu Y."/>
            <person name="Niu Y.-X."/>
            <person name="Yu L.-H."/>
            <person name="Chen D.-F."/>
            <person name="Zhang G.-Q."/>
        </authorList>
    </citation>
    <scope>NUCLEOTIDE SEQUENCE</scope>
    <source>
        <tissue evidence="16">Leaf</tissue>
    </source>
</reference>
<keyword evidence="9" id="KW-0067">ATP-binding</keyword>
<dbReference type="GO" id="GO:0004672">
    <property type="term" value="F:protein kinase activity"/>
    <property type="evidence" value="ECO:0007669"/>
    <property type="project" value="InterPro"/>
</dbReference>
<dbReference type="Gene3D" id="3.30.200.20">
    <property type="entry name" value="Phosphorylase Kinase, domain 1"/>
    <property type="match status" value="1"/>
</dbReference>
<dbReference type="GO" id="GO:0016020">
    <property type="term" value="C:membrane"/>
    <property type="evidence" value="ECO:0007669"/>
    <property type="project" value="UniProtKB-SubCell"/>
</dbReference>
<dbReference type="GO" id="GO:0005524">
    <property type="term" value="F:ATP binding"/>
    <property type="evidence" value="ECO:0007669"/>
    <property type="project" value="UniProtKB-KW"/>
</dbReference>
<dbReference type="Gene3D" id="3.80.10.10">
    <property type="entry name" value="Ribonuclease Inhibitor"/>
    <property type="match status" value="2"/>
</dbReference>